<protein>
    <submittedName>
        <fullName evidence="1">Uncharacterized protein</fullName>
    </submittedName>
</protein>
<dbReference type="KEGG" id="vck:PG915_24965"/>
<organism evidence="1">
    <name type="scientific">Vibrio chaetopteri</name>
    <dbReference type="NCBI Taxonomy" id="3016528"/>
    <lineage>
        <taxon>Bacteria</taxon>
        <taxon>Pseudomonadati</taxon>
        <taxon>Pseudomonadota</taxon>
        <taxon>Gammaproteobacteria</taxon>
        <taxon>Vibrionales</taxon>
        <taxon>Vibrionaceae</taxon>
        <taxon>Vibrio</taxon>
    </lineage>
</organism>
<gene>
    <name evidence="1" type="ORF">PG915_24965</name>
</gene>
<reference evidence="1" key="1">
    <citation type="submission" date="2023-01" db="EMBL/GenBank/DDBJ databases">
        <title>Vibrio sp. CB1-14 genome sequencing.</title>
        <authorList>
            <person name="Otstavnykh N."/>
            <person name="Isaeva M."/>
            <person name="Meleshko D."/>
        </authorList>
    </citation>
    <scope>NUCLEOTIDE SEQUENCE</scope>
    <source>
        <strain evidence="1">CB1-14</strain>
        <plasmid evidence="1">p1</plasmid>
    </source>
</reference>
<dbReference type="AlphaFoldDB" id="A0AAU8BS54"/>
<proteinExistence type="predicted"/>
<dbReference type="RefSeq" id="WP_353500311.1">
    <property type="nucleotide sequence ID" value="NZ_CP115922.1"/>
</dbReference>
<dbReference type="EMBL" id="CP115922">
    <property type="protein sequence ID" value="XCD19190.1"/>
    <property type="molecule type" value="Genomic_DNA"/>
</dbReference>
<evidence type="ECO:0000313" key="1">
    <source>
        <dbReference type="EMBL" id="XCD19190.1"/>
    </source>
</evidence>
<keyword evidence="1" id="KW-0614">Plasmid</keyword>
<name>A0AAU8BS54_9VIBR</name>
<accession>A0AAU8BS54</accession>
<geneLocation type="plasmid" evidence="1">
    <name>p1</name>
</geneLocation>
<sequence length="66" mass="7415">MTKEQVSILYSIALGETIDGYERLKVLALKRARLVGSVFIQNHRIHAALSSRGRKWLRGAAIRASH</sequence>